<accession>A0ABQ3I527</accession>
<protein>
    <submittedName>
        <fullName evidence="2">Uncharacterized protein</fullName>
    </submittedName>
</protein>
<evidence type="ECO:0000256" key="1">
    <source>
        <dbReference type="SAM" id="MobiDB-lite"/>
    </source>
</evidence>
<evidence type="ECO:0000313" key="2">
    <source>
        <dbReference type="EMBL" id="GHE65131.1"/>
    </source>
</evidence>
<feature type="region of interest" description="Disordered" evidence="1">
    <location>
        <begin position="33"/>
        <end position="52"/>
    </location>
</feature>
<dbReference type="EMBL" id="BNAG01000003">
    <property type="protein sequence ID" value="GHE65131.1"/>
    <property type="molecule type" value="Genomic_DNA"/>
</dbReference>
<name>A0ABQ3I527_9BACT</name>
<dbReference type="RefSeq" id="WP_189630142.1">
    <property type="nucleotide sequence ID" value="NZ_BNAG01000003.1"/>
</dbReference>
<evidence type="ECO:0000313" key="3">
    <source>
        <dbReference type="Proteomes" id="UP000658258"/>
    </source>
</evidence>
<proteinExistence type="predicted"/>
<gene>
    <name evidence="2" type="ORF">GCM10011340_20230</name>
</gene>
<reference evidence="3" key="1">
    <citation type="journal article" date="2019" name="Int. J. Syst. Evol. Microbiol.">
        <title>The Global Catalogue of Microorganisms (GCM) 10K type strain sequencing project: providing services to taxonomists for standard genome sequencing and annotation.</title>
        <authorList>
            <consortium name="The Broad Institute Genomics Platform"/>
            <consortium name="The Broad Institute Genome Sequencing Center for Infectious Disease"/>
            <person name="Wu L."/>
            <person name="Ma J."/>
        </authorList>
    </citation>
    <scope>NUCLEOTIDE SEQUENCE [LARGE SCALE GENOMIC DNA]</scope>
    <source>
        <strain evidence="3">CGMCC 1.15111</strain>
    </source>
</reference>
<comment type="caution">
    <text evidence="2">The sequence shown here is derived from an EMBL/GenBank/DDBJ whole genome shotgun (WGS) entry which is preliminary data.</text>
</comment>
<dbReference type="Proteomes" id="UP000658258">
    <property type="component" value="Unassembled WGS sequence"/>
</dbReference>
<keyword evidence="3" id="KW-1185">Reference proteome</keyword>
<sequence>MSDKFTTEILAEVKMIQQMIIIGHYTPGPSLRANEVERGNLPDETPQVEEQPAKTPANLYLHLAIFWLTGSLPLELIEWLGALRTERQRLTQQQWQRIALAFIALEIDQRKHEPGMGILLIQAERKRQIVRGYTTARDLSLYRFRDDLLRFAIYRLTDNKQFYPWQHNLMINEKQGHDLTERIIQSGAILLAHDTMKLAAGQHSTTACHSREGGILQEQTEGSTEKEVSC</sequence>
<organism evidence="2 3">
    <name type="scientific">Roseivirga thermotolerans</name>
    <dbReference type="NCBI Taxonomy" id="1758176"/>
    <lineage>
        <taxon>Bacteria</taxon>
        <taxon>Pseudomonadati</taxon>
        <taxon>Bacteroidota</taxon>
        <taxon>Cytophagia</taxon>
        <taxon>Cytophagales</taxon>
        <taxon>Roseivirgaceae</taxon>
        <taxon>Roseivirga</taxon>
    </lineage>
</organism>